<comment type="pathway">
    <text evidence="1">tRNA modification; 5-methoxycarbonylmethyl-2-thiouridine-tRNA biosynthesis.</text>
</comment>
<dbReference type="OrthoDB" id="9995306at2759"/>
<dbReference type="UniPathway" id="UPA00988"/>
<dbReference type="Proteomes" id="UP000222788">
    <property type="component" value="Unassembled WGS sequence"/>
</dbReference>
<evidence type="ECO:0000313" key="3">
    <source>
        <dbReference type="EMBL" id="PHH51021.1"/>
    </source>
</evidence>
<protein>
    <submittedName>
        <fullName evidence="3">Elongator complex protein 6</fullName>
    </submittedName>
</protein>
<organism evidence="3 4">
    <name type="scientific">Ceratocystis fimbriata CBS 114723</name>
    <dbReference type="NCBI Taxonomy" id="1035309"/>
    <lineage>
        <taxon>Eukaryota</taxon>
        <taxon>Fungi</taxon>
        <taxon>Dikarya</taxon>
        <taxon>Ascomycota</taxon>
        <taxon>Pezizomycotina</taxon>
        <taxon>Sordariomycetes</taxon>
        <taxon>Hypocreomycetidae</taxon>
        <taxon>Microascales</taxon>
        <taxon>Ceratocystidaceae</taxon>
        <taxon>Ceratocystis</taxon>
    </lineage>
</organism>
<reference evidence="3 4" key="2">
    <citation type="journal article" date="2013" name="IMA Fungus">
        <title>IMA Genome-F 1: Ceratocystis fimbriata: Draft nuclear genome sequence for the plant pathogen, Ceratocystis fimbriata.</title>
        <authorList>
            <person name="Wilken P.M."/>
            <person name="Steenkamp E.T."/>
            <person name="Wingfield M.J."/>
            <person name="de Beer Z.W."/>
            <person name="Wingfield B.D."/>
        </authorList>
    </citation>
    <scope>NUCLEOTIDE SEQUENCE [LARGE SCALE GENOMIC DNA]</scope>
    <source>
        <strain evidence="3 4">CBS 114723</strain>
    </source>
</reference>
<sequence length="278" mass="29786">MASRAIPYLLTPYLSLSDESSLTLLTNVLSATSNWLVVRYLQSLLPARGKANDDADASDGCAAVVLVSFMRDFAFWSECSGKLGVDLSRHCREGNFVFVDGLTSLFASSTNPNSPPTVPATKGRVTLTSSKLTDIQGEIQAAVASLAGSGKNIVLIIDQIDFLLAATEGSAIELQNALLSLRENVHSTILTVAADSALIAEQNTALERNHAGLALDLAHQADTVISLRMLDTGVARDVSGVMRITRGGQDHDERNTEEHEYLYYVSGDGGVRVFERGQ</sequence>
<keyword evidence="4" id="KW-1185">Reference proteome</keyword>
<dbReference type="InterPro" id="IPR027417">
    <property type="entry name" value="P-loop_NTPase"/>
</dbReference>
<evidence type="ECO:0000313" key="4">
    <source>
        <dbReference type="Proteomes" id="UP000222788"/>
    </source>
</evidence>
<dbReference type="InterPro" id="IPR018627">
    <property type="entry name" value="ELP6"/>
</dbReference>
<dbReference type="AlphaFoldDB" id="A0A2C5WZE6"/>
<evidence type="ECO:0000256" key="2">
    <source>
        <dbReference type="ARBA" id="ARBA00008837"/>
    </source>
</evidence>
<proteinExistence type="inferred from homology"/>
<dbReference type="PANTHER" id="PTHR16184:SF6">
    <property type="entry name" value="ELONGATOR COMPLEX PROTEIN 6"/>
    <property type="match status" value="1"/>
</dbReference>
<dbReference type="GO" id="GO:0033588">
    <property type="term" value="C:elongator holoenzyme complex"/>
    <property type="evidence" value="ECO:0007669"/>
    <property type="project" value="InterPro"/>
</dbReference>
<comment type="similarity">
    <text evidence="2">Belongs to the ELP6 family.</text>
</comment>
<dbReference type="CDD" id="cd19495">
    <property type="entry name" value="Elp6"/>
    <property type="match status" value="1"/>
</dbReference>
<comment type="caution">
    <text evidence="3">The sequence shown here is derived from an EMBL/GenBank/DDBJ whole genome shotgun (WGS) entry which is preliminary data.</text>
</comment>
<reference evidence="3 4" key="1">
    <citation type="journal article" date="2013" name="Fungal Biol.">
        <title>Analysis of microsatellite markers in the genome of the plant pathogen Ceratocystis fimbriata.</title>
        <authorList>
            <person name="Simpson M.C."/>
            <person name="Wilken P.M."/>
            <person name="Coetzee M.P."/>
            <person name="Wingfield M.J."/>
            <person name="Wingfield B.D."/>
        </authorList>
    </citation>
    <scope>NUCLEOTIDE SEQUENCE [LARGE SCALE GENOMIC DNA]</scope>
    <source>
        <strain evidence="3 4">CBS 114723</strain>
    </source>
</reference>
<dbReference type="PANTHER" id="PTHR16184">
    <property type="entry name" value="ELONGATOR COMPLEX PROTEIN 6"/>
    <property type="match status" value="1"/>
</dbReference>
<evidence type="ECO:0000256" key="1">
    <source>
        <dbReference type="ARBA" id="ARBA00005043"/>
    </source>
</evidence>
<name>A0A2C5WZE6_9PEZI</name>
<gene>
    <name evidence="3" type="primary">elp6</name>
    <name evidence="3" type="ORF">CFIMG_002384RA</name>
</gene>
<dbReference type="STRING" id="1035309.A0A2C5WZE6"/>
<dbReference type="EMBL" id="APWK03000106">
    <property type="protein sequence ID" value="PHH51021.1"/>
    <property type="molecule type" value="Genomic_DNA"/>
</dbReference>
<dbReference type="Gene3D" id="3.40.50.300">
    <property type="entry name" value="P-loop containing nucleotide triphosphate hydrolases"/>
    <property type="match status" value="1"/>
</dbReference>
<dbReference type="GO" id="GO:0002098">
    <property type="term" value="P:tRNA wobble uridine modification"/>
    <property type="evidence" value="ECO:0007669"/>
    <property type="project" value="InterPro"/>
</dbReference>
<dbReference type="Pfam" id="PF09807">
    <property type="entry name" value="ELP6"/>
    <property type="match status" value="1"/>
</dbReference>
<accession>A0A2C5WZE6</accession>